<evidence type="ECO:0000313" key="2">
    <source>
        <dbReference type="Proteomes" id="UP001175228"/>
    </source>
</evidence>
<name>A0AA39UKL0_9AGAR</name>
<evidence type="ECO:0000313" key="1">
    <source>
        <dbReference type="EMBL" id="KAK0493227.1"/>
    </source>
</evidence>
<accession>A0AA39UKL0</accession>
<protein>
    <submittedName>
        <fullName evidence="1">Uncharacterized protein</fullName>
    </submittedName>
</protein>
<dbReference type="AlphaFoldDB" id="A0AA39UKL0"/>
<gene>
    <name evidence="1" type="ORF">EDD18DRAFT_1181113</name>
</gene>
<keyword evidence="2" id="KW-1185">Reference proteome</keyword>
<dbReference type="EMBL" id="JAUEPU010000026">
    <property type="protein sequence ID" value="KAK0493227.1"/>
    <property type="molecule type" value="Genomic_DNA"/>
</dbReference>
<comment type="caution">
    <text evidence="1">The sequence shown here is derived from an EMBL/GenBank/DDBJ whole genome shotgun (WGS) entry which is preliminary data.</text>
</comment>
<dbReference type="Proteomes" id="UP001175228">
    <property type="component" value="Unassembled WGS sequence"/>
</dbReference>
<sequence length="196" mass="21860">MGLETISEIMVGLRGHPSLHSIFTSLHNLSRIQLVDRGGMSDWDPLSRVFQELLLRTLRSVRLTTIHLKGMAYNRRAYSEDVFAVVANPALKHLSIDSESAELTSSNLPLSIHRPANGLPELQSLSMSDAGMFWQIEFLFFKGSLYNVSRVQQLSLQSGGTNAKEWVIQAFLDEMRDILESLTLDFAPNGLAEISA</sequence>
<organism evidence="1 2">
    <name type="scientific">Armillaria luteobubalina</name>
    <dbReference type="NCBI Taxonomy" id="153913"/>
    <lineage>
        <taxon>Eukaryota</taxon>
        <taxon>Fungi</taxon>
        <taxon>Dikarya</taxon>
        <taxon>Basidiomycota</taxon>
        <taxon>Agaricomycotina</taxon>
        <taxon>Agaricomycetes</taxon>
        <taxon>Agaricomycetidae</taxon>
        <taxon>Agaricales</taxon>
        <taxon>Marasmiineae</taxon>
        <taxon>Physalacriaceae</taxon>
        <taxon>Armillaria</taxon>
    </lineage>
</organism>
<reference evidence="1" key="1">
    <citation type="submission" date="2023-06" db="EMBL/GenBank/DDBJ databases">
        <authorList>
            <consortium name="Lawrence Berkeley National Laboratory"/>
            <person name="Ahrendt S."/>
            <person name="Sahu N."/>
            <person name="Indic B."/>
            <person name="Wong-Bajracharya J."/>
            <person name="Merenyi Z."/>
            <person name="Ke H.-M."/>
            <person name="Monk M."/>
            <person name="Kocsube S."/>
            <person name="Drula E."/>
            <person name="Lipzen A."/>
            <person name="Balint B."/>
            <person name="Henrissat B."/>
            <person name="Andreopoulos B."/>
            <person name="Martin F.M."/>
            <person name="Harder C.B."/>
            <person name="Rigling D."/>
            <person name="Ford K.L."/>
            <person name="Foster G.D."/>
            <person name="Pangilinan J."/>
            <person name="Papanicolaou A."/>
            <person name="Barry K."/>
            <person name="LaButti K."/>
            <person name="Viragh M."/>
            <person name="Koriabine M."/>
            <person name="Yan M."/>
            <person name="Riley R."/>
            <person name="Champramary S."/>
            <person name="Plett K.L."/>
            <person name="Tsai I.J."/>
            <person name="Slot J."/>
            <person name="Sipos G."/>
            <person name="Plett J."/>
            <person name="Nagy L.G."/>
            <person name="Grigoriev I.V."/>
        </authorList>
    </citation>
    <scope>NUCLEOTIDE SEQUENCE</scope>
    <source>
        <strain evidence="1">HWK02</strain>
    </source>
</reference>
<proteinExistence type="predicted"/>